<dbReference type="Gene3D" id="3.40.720.10">
    <property type="entry name" value="Alkaline Phosphatase, subunit A"/>
    <property type="match status" value="1"/>
</dbReference>
<organism evidence="4 5">
    <name type="scientific">Halioglobus maricola</name>
    <dbReference type="NCBI Taxonomy" id="2601894"/>
    <lineage>
        <taxon>Bacteria</taxon>
        <taxon>Pseudomonadati</taxon>
        <taxon>Pseudomonadota</taxon>
        <taxon>Gammaproteobacteria</taxon>
        <taxon>Cellvibrionales</taxon>
        <taxon>Halieaceae</taxon>
        <taxon>Halioglobus</taxon>
    </lineage>
</organism>
<sequence length="633" mass="68779">MIRAGSTYVLLVLALFLSACDKQGTEAPTAPDKPNILFILVDDMGYGDLGINGSSASLTPALDQFARQGIRYTRNYVDSTCAASRAGILTGRPPLQLGFRPQGFGINPGLETLPELLRSAGYSTHHFGKWHLGHIAEASWPLAQGFDSFFGFLTQFLLRGPHTAPEFSIGRPTYHNPWLQRNDEFPEPYKGHLSNIVLARVLEFIESADARTSPWFLNYWTYLPHHPLQPGARFAQRFEDTPAGRYKAMLAQMDDNISQVLAALELAGLSERTLVMVVSDNGGTARHIDSNAPFSGTKMSFQEGGVRTPMLVRWPDGIGSGTVDSTVVSYLDYLPTLVTAAGGQLPAGLRGRDLRALAEGSALEPRALYWDAGTFEHSAWSILSSDGRWRVHRNFLGDPVLNDFSADPSGTKDLALERPDVLAAQVEAFQRWRRSARELRLAFEINGDNGRGILTGEDFQRAPGATGFSFGLGLVPANAASDAKQVIVSQPGKWELWQEDGQIFVRAAGLEIAAPALPPGRCSSIVVSSEINFSYIAPQKSYAILDLYIDGQLAGSARKSKPVPPEGGFSIPTYIGMSEDGQLPFHGRLGRPVILNEKLVSDEVADPWIQNGVSGLAARLCDSVATEVIEPGQ</sequence>
<keyword evidence="2" id="KW-0732">Signal</keyword>
<evidence type="ECO:0000259" key="3">
    <source>
        <dbReference type="Pfam" id="PF00884"/>
    </source>
</evidence>
<evidence type="ECO:0000313" key="5">
    <source>
        <dbReference type="Proteomes" id="UP000326287"/>
    </source>
</evidence>
<comment type="similarity">
    <text evidence="1">Belongs to the sulfatase family.</text>
</comment>
<feature type="domain" description="Sulfatase N-terminal" evidence="3">
    <location>
        <begin position="34"/>
        <end position="342"/>
    </location>
</feature>
<dbReference type="Pfam" id="PF00884">
    <property type="entry name" value="Sulfatase"/>
    <property type="match status" value="1"/>
</dbReference>
<dbReference type="PANTHER" id="PTHR42693">
    <property type="entry name" value="ARYLSULFATASE FAMILY MEMBER"/>
    <property type="match status" value="1"/>
</dbReference>
<feature type="chain" id="PRO_5024929463" description="Sulfatase N-terminal domain-containing protein" evidence="2">
    <location>
        <begin position="20"/>
        <end position="633"/>
    </location>
</feature>
<protein>
    <recommendedName>
        <fullName evidence="3">Sulfatase N-terminal domain-containing protein</fullName>
    </recommendedName>
</protein>
<dbReference type="PROSITE" id="PS51257">
    <property type="entry name" value="PROKAR_LIPOPROTEIN"/>
    <property type="match status" value="1"/>
</dbReference>
<keyword evidence="5" id="KW-1185">Reference proteome</keyword>
<dbReference type="InterPro" id="IPR000917">
    <property type="entry name" value="Sulfatase_N"/>
</dbReference>
<name>A0A5P9NHT7_9GAMM</name>
<evidence type="ECO:0000313" key="4">
    <source>
        <dbReference type="EMBL" id="QFU74764.1"/>
    </source>
</evidence>
<dbReference type="KEGG" id="halc:EY643_03355"/>
<dbReference type="EMBL" id="CP036422">
    <property type="protein sequence ID" value="QFU74764.1"/>
    <property type="molecule type" value="Genomic_DNA"/>
</dbReference>
<dbReference type="SUPFAM" id="SSF53649">
    <property type="entry name" value="Alkaline phosphatase-like"/>
    <property type="match status" value="1"/>
</dbReference>
<feature type="signal peptide" evidence="2">
    <location>
        <begin position="1"/>
        <end position="19"/>
    </location>
</feature>
<dbReference type="AlphaFoldDB" id="A0A5P9NHT7"/>
<dbReference type="RefSeq" id="WP_152660873.1">
    <property type="nucleotide sequence ID" value="NZ_CP036422.1"/>
</dbReference>
<accession>A0A5P9NHT7</accession>
<reference evidence="4 5" key="1">
    <citation type="submission" date="2019-02" db="EMBL/GenBank/DDBJ databases">
        <authorList>
            <person name="Li S.-H."/>
        </authorList>
    </citation>
    <scope>NUCLEOTIDE SEQUENCE [LARGE SCALE GENOMIC DNA]</scope>
    <source>
        <strain evidence="4 5">IMCC14385</strain>
    </source>
</reference>
<dbReference type="OrthoDB" id="9803751at2"/>
<proteinExistence type="inferred from homology"/>
<dbReference type="GO" id="GO:0004065">
    <property type="term" value="F:arylsulfatase activity"/>
    <property type="evidence" value="ECO:0007669"/>
    <property type="project" value="TreeGrafter"/>
</dbReference>
<dbReference type="Proteomes" id="UP000326287">
    <property type="component" value="Chromosome"/>
</dbReference>
<gene>
    <name evidence="4" type="ORF">EY643_03355</name>
</gene>
<evidence type="ECO:0000256" key="1">
    <source>
        <dbReference type="ARBA" id="ARBA00008779"/>
    </source>
</evidence>
<dbReference type="InterPro" id="IPR050738">
    <property type="entry name" value="Sulfatase"/>
</dbReference>
<dbReference type="InterPro" id="IPR017850">
    <property type="entry name" value="Alkaline_phosphatase_core_sf"/>
</dbReference>
<dbReference type="PANTHER" id="PTHR42693:SF33">
    <property type="entry name" value="ARYLSULFATASE"/>
    <property type="match status" value="1"/>
</dbReference>
<evidence type="ECO:0000256" key="2">
    <source>
        <dbReference type="SAM" id="SignalP"/>
    </source>
</evidence>